<dbReference type="EMBL" id="FUXM01000011">
    <property type="protein sequence ID" value="SJZ90241.1"/>
    <property type="molecule type" value="Genomic_DNA"/>
</dbReference>
<keyword evidence="3" id="KW-0378">Hydrolase</keyword>
<dbReference type="AlphaFoldDB" id="A0A1T4PFU1"/>
<dbReference type="InterPro" id="IPR036866">
    <property type="entry name" value="RibonucZ/Hydroxyglut_hydro"/>
</dbReference>
<evidence type="ECO:0000313" key="7">
    <source>
        <dbReference type="Proteomes" id="UP000189933"/>
    </source>
</evidence>
<dbReference type="RefSeq" id="WP_078665334.1">
    <property type="nucleotide sequence ID" value="NZ_FUXM01000011.1"/>
</dbReference>
<dbReference type="Gene3D" id="3.60.15.10">
    <property type="entry name" value="Ribonuclease Z/Hydroxyacylglutathione hydrolase-like"/>
    <property type="match status" value="1"/>
</dbReference>
<evidence type="ECO:0000256" key="4">
    <source>
        <dbReference type="ARBA" id="ARBA00022833"/>
    </source>
</evidence>
<dbReference type="PANTHER" id="PTHR46233">
    <property type="entry name" value="HYDROXYACYLGLUTATHIONE HYDROLASE GLOC"/>
    <property type="match status" value="1"/>
</dbReference>
<dbReference type="PANTHER" id="PTHR46233:SF3">
    <property type="entry name" value="HYDROXYACYLGLUTATHIONE HYDROLASE GLOC"/>
    <property type="match status" value="1"/>
</dbReference>
<dbReference type="InterPro" id="IPR051453">
    <property type="entry name" value="MBL_Glyoxalase_II"/>
</dbReference>
<evidence type="ECO:0000259" key="5">
    <source>
        <dbReference type="SMART" id="SM00849"/>
    </source>
</evidence>
<dbReference type="SMART" id="SM00849">
    <property type="entry name" value="Lactamase_B"/>
    <property type="match status" value="1"/>
</dbReference>
<dbReference type="GO" id="GO:0016787">
    <property type="term" value="F:hydrolase activity"/>
    <property type="evidence" value="ECO:0007669"/>
    <property type="project" value="UniProtKB-KW"/>
</dbReference>
<keyword evidence="7" id="KW-1185">Reference proteome</keyword>
<name>A0A1T4PFU1_9FIRM</name>
<dbReference type="InterPro" id="IPR001279">
    <property type="entry name" value="Metallo-B-lactamas"/>
</dbReference>
<dbReference type="OrthoDB" id="9802248at2"/>
<dbReference type="SUPFAM" id="SSF56281">
    <property type="entry name" value="Metallo-hydrolase/oxidoreductase"/>
    <property type="match status" value="1"/>
</dbReference>
<sequence>MIFTWFPVGMLGANFYLLGDKESREALVVDPGGDVPRILQELNKQGLKLKYIVNTHGHYDHVAGNDQLREATGAEVLIHSLDAEMLTSSRGNLSLLMGFNLALKPADRTLAEGDILRLGQIELKVLHTPGHTPGGICLLGDGFVIAGDTLFAGSIGRTDFPGGSYTQLLQSIRNRLLTLPDETEVYCGHGPQTTIGEEKVSNPFL</sequence>
<evidence type="ECO:0000256" key="1">
    <source>
        <dbReference type="ARBA" id="ARBA00001947"/>
    </source>
</evidence>
<organism evidence="6 7">
    <name type="scientific">Carboxydocella sporoproducens DSM 16521</name>
    <dbReference type="NCBI Taxonomy" id="1121270"/>
    <lineage>
        <taxon>Bacteria</taxon>
        <taxon>Bacillati</taxon>
        <taxon>Bacillota</taxon>
        <taxon>Clostridia</taxon>
        <taxon>Eubacteriales</taxon>
        <taxon>Clostridiales Family XVI. Incertae Sedis</taxon>
        <taxon>Carboxydocella</taxon>
    </lineage>
</organism>
<evidence type="ECO:0000313" key="6">
    <source>
        <dbReference type="EMBL" id="SJZ90241.1"/>
    </source>
</evidence>
<gene>
    <name evidence="6" type="ORF">SAMN02745885_01254</name>
</gene>
<feature type="domain" description="Metallo-beta-lactamase" evidence="5">
    <location>
        <begin position="12"/>
        <end position="189"/>
    </location>
</feature>
<accession>A0A1T4PFU1</accession>
<comment type="cofactor">
    <cofactor evidence="1">
        <name>Zn(2+)</name>
        <dbReference type="ChEBI" id="CHEBI:29105"/>
    </cofactor>
</comment>
<dbReference type="Pfam" id="PF00753">
    <property type="entry name" value="Lactamase_B"/>
    <property type="match status" value="1"/>
</dbReference>
<dbReference type="CDD" id="cd06262">
    <property type="entry name" value="metallo-hydrolase-like_MBL-fold"/>
    <property type="match status" value="1"/>
</dbReference>
<dbReference type="GO" id="GO:0046872">
    <property type="term" value="F:metal ion binding"/>
    <property type="evidence" value="ECO:0007669"/>
    <property type="project" value="UniProtKB-KW"/>
</dbReference>
<reference evidence="7" key="1">
    <citation type="submission" date="2017-02" db="EMBL/GenBank/DDBJ databases">
        <authorList>
            <person name="Varghese N."/>
            <person name="Submissions S."/>
        </authorList>
    </citation>
    <scope>NUCLEOTIDE SEQUENCE [LARGE SCALE GENOMIC DNA]</scope>
    <source>
        <strain evidence="7">DSM 16521</strain>
    </source>
</reference>
<evidence type="ECO:0000256" key="3">
    <source>
        <dbReference type="ARBA" id="ARBA00022801"/>
    </source>
</evidence>
<protein>
    <submittedName>
        <fullName evidence="6">Glyoxylase, beta-lactamase superfamily II</fullName>
    </submittedName>
</protein>
<proteinExistence type="predicted"/>
<evidence type="ECO:0000256" key="2">
    <source>
        <dbReference type="ARBA" id="ARBA00022723"/>
    </source>
</evidence>
<keyword evidence="4" id="KW-0862">Zinc</keyword>
<dbReference type="Proteomes" id="UP000189933">
    <property type="component" value="Unassembled WGS sequence"/>
</dbReference>
<keyword evidence="2" id="KW-0479">Metal-binding</keyword>